<reference evidence="2 3" key="1">
    <citation type="submission" date="2020-10" db="EMBL/GenBank/DDBJ databases">
        <title>Nocardioides sp. isolated from sludge.</title>
        <authorList>
            <person name="Zhang X."/>
        </authorList>
    </citation>
    <scope>NUCLEOTIDE SEQUENCE [LARGE SCALE GENOMIC DNA]</scope>
    <source>
        <strain evidence="2 3">Y6</strain>
    </source>
</reference>
<sequence length="115" mass="13122">MTYFPLHPRTPYEKWRWAEQLFEARDHLKAAEVLEDLLQDPEVPVGDLPQVRELLARAYFHSARLDRAADAAREALRHEPGNTYLVLLLGRSLERAGRQAEAEPHLRMAAAAGLI</sequence>
<gene>
    <name evidence="2" type="ORF">IEQ44_01355</name>
</gene>
<name>A0ABR9RP06_9ACTN</name>
<proteinExistence type="predicted"/>
<dbReference type="RefSeq" id="WP_193636609.1">
    <property type="nucleotide sequence ID" value="NZ_JADCSA010000001.1"/>
</dbReference>
<keyword evidence="1" id="KW-0802">TPR repeat</keyword>
<dbReference type="SUPFAM" id="SSF48452">
    <property type="entry name" value="TPR-like"/>
    <property type="match status" value="1"/>
</dbReference>
<dbReference type="Proteomes" id="UP000756387">
    <property type="component" value="Unassembled WGS sequence"/>
</dbReference>
<protein>
    <submittedName>
        <fullName evidence="2">Tetratricopeptide repeat protein</fullName>
    </submittedName>
</protein>
<evidence type="ECO:0000256" key="1">
    <source>
        <dbReference type="PROSITE-ProRule" id="PRU00339"/>
    </source>
</evidence>
<accession>A0ABR9RP06</accession>
<dbReference type="InterPro" id="IPR011990">
    <property type="entry name" value="TPR-like_helical_dom_sf"/>
</dbReference>
<dbReference type="EMBL" id="JADCSA010000001">
    <property type="protein sequence ID" value="MBE7323299.1"/>
    <property type="molecule type" value="Genomic_DNA"/>
</dbReference>
<evidence type="ECO:0000313" key="2">
    <source>
        <dbReference type="EMBL" id="MBE7323299.1"/>
    </source>
</evidence>
<dbReference type="PROSITE" id="PS50005">
    <property type="entry name" value="TPR"/>
    <property type="match status" value="1"/>
</dbReference>
<organism evidence="2 3">
    <name type="scientific">Nocardioides malaquae</name>
    <dbReference type="NCBI Taxonomy" id="2773426"/>
    <lineage>
        <taxon>Bacteria</taxon>
        <taxon>Bacillati</taxon>
        <taxon>Actinomycetota</taxon>
        <taxon>Actinomycetes</taxon>
        <taxon>Propionibacteriales</taxon>
        <taxon>Nocardioidaceae</taxon>
        <taxon>Nocardioides</taxon>
    </lineage>
</organism>
<comment type="caution">
    <text evidence="2">The sequence shown here is derived from an EMBL/GenBank/DDBJ whole genome shotgun (WGS) entry which is preliminary data.</text>
</comment>
<dbReference type="InterPro" id="IPR019734">
    <property type="entry name" value="TPR_rpt"/>
</dbReference>
<evidence type="ECO:0000313" key="3">
    <source>
        <dbReference type="Proteomes" id="UP000756387"/>
    </source>
</evidence>
<keyword evidence="3" id="KW-1185">Reference proteome</keyword>
<feature type="repeat" description="TPR" evidence="1">
    <location>
        <begin position="49"/>
        <end position="82"/>
    </location>
</feature>
<dbReference type="Gene3D" id="1.25.40.10">
    <property type="entry name" value="Tetratricopeptide repeat domain"/>
    <property type="match status" value="1"/>
</dbReference>